<keyword evidence="3" id="KW-0378">Hydrolase</keyword>
<dbReference type="Proteomes" id="UP000276526">
    <property type="component" value="Unassembled WGS sequence"/>
</dbReference>
<dbReference type="EMBL" id="PQNK01000012">
    <property type="protein sequence ID" value="RRO86128.1"/>
    <property type="molecule type" value="Genomic_DNA"/>
</dbReference>
<proteinExistence type="predicted"/>
<name>A0A426PY83_9CORY</name>
<keyword evidence="3" id="KW-0540">Nuclease</keyword>
<dbReference type="InterPro" id="IPR036691">
    <property type="entry name" value="Endo/exonu/phosph_ase_sf"/>
</dbReference>
<protein>
    <submittedName>
        <fullName evidence="3">Endonuclease</fullName>
    </submittedName>
</protein>
<dbReference type="GO" id="GO:0004519">
    <property type="term" value="F:endonuclease activity"/>
    <property type="evidence" value="ECO:0007669"/>
    <property type="project" value="UniProtKB-KW"/>
</dbReference>
<dbReference type="RefSeq" id="WP_125173611.1">
    <property type="nucleotide sequence ID" value="NZ_JAPJOD010000005.1"/>
</dbReference>
<gene>
    <name evidence="3" type="ORF">CXF48_07745</name>
</gene>
<evidence type="ECO:0000313" key="4">
    <source>
        <dbReference type="Proteomes" id="UP000276526"/>
    </source>
</evidence>
<keyword evidence="3" id="KW-0255">Endonuclease</keyword>
<feature type="region of interest" description="Disordered" evidence="1">
    <location>
        <begin position="238"/>
        <end position="257"/>
    </location>
</feature>
<dbReference type="SUPFAM" id="SSF56219">
    <property type="entry name" value="DNase I-like"/>
    <property type="match status" value="1"/>
</dbReference>
<feature type="domain" description="Endonuclease/exonuclease/phosphatase" evidence="2">
    <location>
        <begin position="57"/>
        <end position="401"/>
    </location>
</feature>
<dbReference type="Gene3D" id="3.60.10.10">
    <property type="entry name" value="Endonuclease/exonuclease/phosphatase"/>
    <property type="match status" value="1"/>
</dbReference>
<feature type="compositionally biased region" description="Basic and acidic residues" evidence="1">
    <location>
        <begin position="248"/>
        <end position="257"/>
    </location>
</feature>
<evidence type="ECO:0000256" key="1">
    <source>
        <dbReference type="SAM" id="MobiDB-lite"/>
    </source>
</evidence>
<evidence type="ECO:0000313" key="3">
    <source>
        <dbReference type="EMBL" id="RRO86128.1"/>
    </source>
</evidence>
<reference evidence="3 4" key="1">
    <citation type="submission" date="2018-01" db="EMBL/GenBank/DDBJ databases">
        <title>Twenty Corynebacterium bovis Genomes.</title>
        <authorList>
            <person name="Gulvik C.A."/>
        </authorList>
    </citation>
    <scope>NUCLEOTIDE SEQUENCE [LARGE SCALE GENOMIC DNA]</scope>
    <source>
        <strain evidence="3 4">F6900</strain>
    </source>
</reference>
<comment type="caution">
    <text evidence="3">The sequence shown here is derived from an EMBL/GenBank/DDBJ whole genome shotgun (WGS) entry which is preliminary data.</text>
</comment>
<dbReference type="AlphaFoldDB" id="A0A426PY83"/>
<accession>A0A426PY83</accession>
<dbReference type="Pfam" id="PF03372">
    <property type="entry name" value="Exo_endo_phos"/>
    <property type="match status" value="1"/>
</dbReference>
<evidence type="ECO:0000259" key="2">
    <source>
        <dbReference type="Pfam" id="PF03372"/>
    </source>
</evidence>
<organism evidence="3 4">
    <name type="scientific">Corynebacterium bovis</name>
    <dbReference type="NCBI Taxonomy" id="36808"/>
    <lineage>
        <taxon>Bacteria</taxon>
        <taxon>Bacillati</taxon>
        <taxon>Actinomycetota</taxon>
        <taxon>Actinomycetes</taxon>
        <taxon>Mycobacteriales</taxon>
        <taxon>Corynebacteriaceae</taxon>
        <taxon>Corynebacterium</taxon>
    </lineage>
</organism>
<sequence length="410" mass="43621">MRRHLHRSTTALVTAGTLLTATTTTVTTAAASGSVAGSVAGSSVGTPAPAPGLRVATYNASLNRAHEGDLVRDLSTPDNPQARAVATVMRAQAPDILVVNEFDHDPDGRALDLFRRNYLENPDLPGDPVTYPYAVSAPVNTGVDSGLDLNGDGRLHGPDDAWGFGAFPGQYGMAVFSRYPLRADDMRTFRTLRWAQVPGALLPRDFYGDAADSLRLSSKSHWDLPVEVRGRRIHLLVSHPTPPSFDGPEQRNGRRNSDEIRLTADYIRGGAAADWIVDDAGRRGGLDPDAEFIVFGDQNSDPHDGGAGFPGINQLLAVPRVHDPHPTSDGAVVAAAQPGNAAHLNPPAEDTADFADPTPGNLRADYVLPSRGLPVRDAHVVWPAPGEPLSGLMPPEIGSDHRMVTVDLDV</sequence>
<dbReference type="InterPro" id="IPR005135">
    <property type="entry name" value="Endo/exonuclease/phosphatase"/>
</dbReference>